<dbReference type="SUPFAM" id="SSF69593">
    <property type="entry name" value="Glycerol-3-phosphate (1)-acyltransferase"/>
    <property type="match status" value="1"/>
</dbReference>
<accession>S5DP51</accession>
<proteinExistence type="predicted"/>
<sequence>MISIPDKVPRKKRIVLGPLSRKLLQLSKWDITGEFPNYKKIILIGAPHTANRDAWYALLAILALDLKINFFGAKWIFTRLPSLYTFSKDVDRLGIPWPLGWLQKIILLKLGGIPVYRNRSKGLIKGAIEEFSKIDEYVLCIAPEAGTEQVKKFRSGFYYLAKELNIPYLPVELDFKNRRFHVQKEQFVTMSFEEESEKIISLFEGVNGALREFTMLEETEQTD</sequence>
<organism evidence="1">
    <name type="scientific">Candidatus Actinomarina minuta</name>
    <dbReference type="NCBI Taxonomy" id="1389454"/>
    <lineage>
        <taxon>Bacteria</taxon>
        <taxon>Bacillati</taxon>
        <taxon>Actinomycetota</taxon>
        <taxon>Actinomycetes</taxon>
        <taxon>Candidatus Actinomarinidae</taxon>
        <taxon>Candidatus Actinomarinales</taxon>
        <taxon>Candidatus Actinomarineae</taxon>
        <taxon>Candidatus Actinomarinaceae</taxon>
        <taxon>Candidatus Actinomarina</taxon>
    </lineage>
</organism>
<reference evidence="1" key="1">
    <citation type="journal article" date="2013" name="Sci. Rep.">
        <title>Metagenomics uncovers a new group of low GC and ultra-small marine Actinobacteria.</title>
        <authorList>
            <person name="Ghai R."/>
            <person name="Mizuno C.M."/>
            <person name="Picazo A."/>
            <person name="Camacho A."/>
            <person name="Rodriguez-Valera F."/>
        </authorList>
    </citation>
    <scope>NUCLEOTIDE SEQUENCE</scope>
</reference>
<dbReference type="AlphaFoldDB" id="S5DP51"/>
<dbReference type="EMBL" id="KC811128">
    <property type="protein sequence ID" value="AGQ19298.1"/>
    <property type="molecule type" value="Genomic_DNA"/>
</dbReference>
<name>S5DP51_9ACTN</name>
<evidence type="ECO:0000313" key="1">
    <source>
        <dbReference type="EMBL" id="AGQ19298.1"/>
    </source>
</evidence>
<protein>
    <submittedName>
        <fullName evidence="1">MedDCM-OCT-S33-C31-cds15</fullName>
    </submittedName>
</protein>